<dbReference type="AlphaFoldDB" id="A0A9P8VWB4"/>
<dbReference type="SUPFAM" id="SSF56112">
    <property type="entry name" value="Protein kinase-like (PK-like)"/>
    <property type="match status" value="1"/>
</dbReference>
<dbReference type="Gene3D" id="3.90.1200.10">
    <property type="match status" value="1"/>
</dbReference>
<evidence type="ECO:0000313" key="2">
    <source>
        <dbReference type="EMBL" id="KAH6880698.1"/>
    </source>
</evidence>
<protein>
    <submittedName>
        <fullName evidence="2">Phosphotransferase family protein</fullName>
    </submittedName>
</protein>
<evidence type="ECO:0000259" key="1">
    <source>
        <dbReference type="Pfam" id="PF01636"/>
    </source>
</evidence>
<dbReference type="InterPro" id="IPR002575">
    <property type="entry name" value="Aminoglycoside_PTrfase"/>
</dbReference>
<organism evidence="2 3">
    <name type="scientific">Thelonectria olida</name>
    <dbReference type="NCBI Taxonomy" id="1576542"/>
    <lineage>
        <taxon>Eukaryota</taxon>
        <taxon>Fungi</taxon>
        <taxon>Dikarya</taxon>
        <taxon>Ascomycota</taxon>
        <taxon>Pezizomycotina</taxon>
        <taxon>Sordariomycetes</taxon>
        <taxon>Hypocreomycetidae</taxon>
        <taxon>Hypocreales</taxon>
        <taxon>Nectriaceae</taxon>
        <taxon>Thelonectria</taxon>
    </lineage>
</organism>
<dbReference type="InterPro" id="IPR011009">
    <property type="entry name" value="Kinase-like_dom_sf"/>
</dbReference>
<name>A0A9P8VWB4_9HYPO</name>
<proteinExistence type="predicted"/>
<reference evidence="2 3" key="1">
    <citation type="journal article" date="2021" name="Nat. Commun.">
        <title>Genetic determinants of endophytism in the Arabidopsis root mycobiome.</title>
        <authorList>
            <person name="Mesny F."/>
            <person name="Miyauchi S."/>
            <person name="Thiergart T."/>
            <person name="Pickel B."/>
            <person name="Atanasova L."/>
            <person name="Karlsson M."/>
            <person name="Huettel B."/>
            <person name="Barry K.W."/>
            <person name="Haridas S."/>
            <person name="Chen C."/>
            <person name="Bauer D."/>
            <person name="Andreopoulos W."/>
            <person name="Pangilinan J."/>
            <person name="LaButti K."/>
            <person name="Riley R."/>
            <person name="Lipzen A."/>
            <person name="Clum A."/>
            <person name="Drula E."/>
            <person name="Henrissat B."/>
            <person name="Kohler A."/>
            <person name="Grigoriev I.V."/>
            <person name="Martin F.M."/>
            <person name="Hacquard S."/>
        </authorList>
    </citation>
    <scope>NUCLEOTIDE SEQUENCE [LARGE SCALE GENOMIC DNA]</scope>
    <source>
        <strain evidence="2 3">MPI-CAGE-CH-0241</strain>
    </source>
</reference>
<feature type="domain" description="Aminoglycoside phosphotransferase" evidence="1">
    <location>
        <begin position="34"/>
        <end position="203"/>
    </location>
</feature>
<comment type="caution">
    <text evidence="2">The sequence shown here is derived from an EMBL/GenBank/DDBJ whole genome shotgun (WGS) entry which is preliminary data.</text>
</comment>
<sequence length="285" mass="32892">MSRPPSDVLQAFGVTTEPVPIDEGRGLCFRAGGTVLKPSDDDEVAEGIARLTESLIALQPTEYRLSKPIKPRDHDGFVYKQWTAWTFLEGEAVPVGNFDKILKACRALNRDLATLHKEPPDFLRRITNRWTEADLVTWHRKDLGRVRNVHGKVLYWIRSQLDALTMMMRFSNHEFTEQLIHGDLTGNVLFDEHNPVPGIIDLTLYWRPAEYAEAIVIADGLIWHDQRRRLVELYGTSSRRLYLLCLALYWRILTFAIDTEMEWVEEAFDHANLQGAINVLEDFFL</sequence>
<keyword evidence="3" id="KW-1185">Reference proteome</keyword>
<gene>
    <name evidence="2" type="ORF">B0T10DRAFT_495125</name>
</gene>
<dbReference type="OrthoDB" id="4187105at2759"/>
<dbReference type="Pfam" id="PF01636">
    <property type="entry name" value="APH"/>
    <property type="match status" value="1"/>
</dbReference>
<dbReference type="Proteomes" id="UP000777438">
    <property type="component" value="Unassembled WGS sequence"/>
</dbReference>
<evidence type="ECO:0000313" key="3">
    <source>
        <dbReference type="Proteomes" id="UP000777438"/>
    </source>
</evidence>
<accession>A0A9P8VWB4</accession>
<dbReference type="EMBL" id="JAGPYM010000025">
    <property type="protein sequence ID" value="KAH6880698.1"/>
    <property type="molecule type" value="Genomic_DNA"/>
</dbReference>